<feature type="DNA-binding region" description="H-T-H motif" evidence="4">
    <location>
        <begin position="26"/>
        <end position="45"/>
    </location>
</feature>
<sequence>MASLAQRQIYRAAMQLFAERGLTQISVTDLAQAAGVARGTIYNNLDDLTGLFDLVATHLAAELNGKIIRALQGCDDPILRLANGMRLLIRHAHVEPQLGRFICRFGLSSATLRVIWTGQPLADLRAGLAAGRYGFGESQLPSAVNFISGATLGAMVITLDGAQTWSEAAAETVEWVLIALGVGKAEARALSTGDLPPLPE</sequence>
<proteinExistence type="predicted"/>
<evidence type="ECO:0000313" key="7">
    <source>
        <dbReference type="Proteomes" id="UP000542353"/>
    </source>
</evidence>
<dbReference type="InterPro" id="IPR009057">
    <property type="entry name" value="Homeodomain-like_sf"/>
</dbReference>
<evidence type="ECO:0000259" key="5">
    <source>
        <dbReference type="PROSITE" id="PS50977"/>
    </source>
</evidence>
<dbReference type="RefSeq" id="WP_246433022.1">
    <property type="nucleotide sequence ID" value="NZ_JACHIH010000031.1"/>
</dbReference>
<feature type="domain" description="HTH tetR-type" evidence="5">
    <location>
        <begin position="3"/>
        <end position="63"/>
    </location>
</feature>
<dbReference type="InterPro" id="IPR049513">
    <property type="entry name" value="TetR_C_40"/>
</dbReference>
<reference evidence="6 7" key="1">
    <citation type="submission" date="2020-08" db="EMBL/GenBank/DDBJ databases">
        <title>Genomic Encyclopedia of Type Strains, Phase IV (KMG-IV): sequencing the most valuable type-strain genomes for metagenomic binning, comparative biology and taxonomic classification.</title>
        <authorList>
            <person name="Goeker M."/>
        </authorList>
    </citation>
    <scope>NUCLEOTIDE SEQUENCE [LARGE SCALE GENOMIC DNA]</scope>
    <source>
        <strain evidence="6 7">DSM 12706</strain>
    </source>
</reference>
<dbReference type="Proteomes" id="UP000542353">
    <property type="component" value="Unassembled WGS sequence"/>
</dbReference>
<evidence type="ECO:0000256" key="2">
    <source>
        <dbReference type="ARBA" id="ARBA00023125"/>
    </source>
</evidence>
<keyword evidence="2 4" id="KW-0238">DNA-binding</keyword>
<dbReference type="Gene3D" id="1.10.357.10">
    <property type="entry name" value="Tetracycline Repressor, domain 2"/>
    <property type="match status" value="1"/>
</dbReference>
<evidence type="ECO:0000313" key="6">
    <source>
        <dbReference type="EMBL" id="MBB5049153.1"/>
    </source>
</evidence>
<evidence type="ECO:0000256" key="4">
    <source>
        <dbReference type="PROSITE-ProRule" id="PRU00335"/>
    </source>
</evidence>
<gene>
    <name evidence="6" type="ORF">HNR60_003927</name>
</gene>
<protein>
    <submittedName>
        <fullName evidence="6">AcrR family transcriptional regulator</fullName>
    </submittedName>
</protein>
<keyword evidence="3" id="KW-0804">Transcription</keyword>
<keyword evidence="1" id="KW-0805">Transcription regulation</keyword>
<dbReference type="PANTHER" id="PTHR30055">
    <property type="entry name" value="HTH-TYPE TRANSCRIPTIONAL REGULATOR RUTR"/>
    <property type="match status" value="1"/>
</dbReference>
<comment type="caution">
    <text evidence="6">The sequence shown here is derived from an EMBL/GenBank/DDBJ whole genome shotgun (WGS) entry which is preliminary data.</text>
</comment>
<name>A0A7W7Z787_9BRAD</name>
<evidence type="ECO:0000256" key="1">
    <source>
        <dbReference type="ARBA" id="ARBA00023015"/>
    </source>
</evidence>
<dbReference type="Pfam" id="PF21306">
    <property type="entry name" value="TetR_C_40"/>
    <property type="match status" value="1"/>
</dbReference>
<dbReference type="PROSITE" id="PS50977">
    <property type="entry name" value="HTH_TETR_2"/>
    <property type="match status" value="1"/>
</dbReference>
<dbReference type="Pfam" id="PF00440">
    <property type="entry name" value="TetR_N"/>
    <property type="match status" value="1"/>
</dbReference>
<dbReference type="SUPFAM" id="SSF46689">
    <property type="entry name" value="Homeodomain-like"/>
    <property type="match status" value="1"/>
</dbReference>
<accession>A0A7W7Z787</accession>
<dbReference type="PRINTS" id="PR00455">
    <property type="entry name" value="HTHTETR"/>
</dbReference>
<keyword evidence="7" id="KW-1185">Reference proteome</keyword>
<dbReference type="EMBL" id="JACHIH010000031">
    <property type="protein sequence ID" value="MBB5049153.1"/>
    <property type="molecule type" value="Genomic_DNA"/>
</dbReference>
<dbReference type="GO" id="GO:0000976">
    <property type="term" value="F:transcription cis-regulatory region binding"/>
    <property type="evidence" value="ECO:0007669"/>
    <property type="project" value="TreeGrafter"/>
</dbReference>
<dbReference type="InterPro" id="IPR001647">
    <property type="entry name" value="HTH_TetR"/>
</dbReference>
<dbReference type="AlphaFoldDB" id="A0A7W7Z787"/>
<evidence type="ECO:0000256" key="3">
    <source>
        <dbReference type="ARBA" id="ARBA00023163"/>
    </source>
</evidence>
<dbReference type="PANTHER" id="PTHR30055:SF234">
    <property type="entry name" value="HTH-TYPE TRANSCRIPTIONAL REGULATOR BETI"/>
    <property type="match status" value="1"/>
</dbReference>
<dbReference type="GO" id="GO:0003700">
    <property type="term" value="F:DNA-binding transcription factor activity"/>
    <property type="evidence" value="ECO:0007669"/>
    <property type="project" value="TreeGrafter"/>
</dbReference>
<dbReference type="InterPro" id="IPR050109">
    <property type="entry name" value="HTH-type_TetR-like_transc_reg"/>
</dbReference>
<organism evidence="6 7">
    <name type="scientific">Rhodopseudomonas rhenobacensis</name>
    <dbReference type="NCBI Taxonomy" id="87461"/>
    <lineage>
        <taxon>Bacteria</taxon>
        <taxon>Pseudomonadati</taxon>
        <taxon>Pseudomonadota</taxon>
        <taxon>Alphaproteobacteria</taxon>
        <taxon>Hyphomicrobiales</taxon>
        <taxon>Nitrobacteraceae</taxon>
        <taxon>Rhodopseudomonas</taxon>
    </lineage>
</organism>